<reference evidence="3" key="2">
    <citation type="submission" date="2025-08" db="UniProtKB">
        <authorList>
            <consortium name="RefSeq"/>
        </authorList>
    </citation>
    <scope>IDENTIFICATION</scope>
    <source>
        <tissue evidence="3">Blood</tissue>
    </source>
</reference>
<dbReference type="GeneID" id="128635371"/>
<dbReference type="Proteomes" id="UP000221080">
    <property type="component" value="Chromosome 19"/>
</dbReference>
<accession>A0A9F7RTX5</accession>
<reference evidence="2" key="1">
    <citation type="journal article" date="2016" name="Nat. Commun.">
        <title>The channel catfish genome sequence provides insights into the evolution of scale formation in teleosts.</title>
        <authorList>
            <person name="Liu Z."/>
            <person name="Liu S."/>
            <person name="Yao J."/>
            <person name="Bao L."/>
            <person name="Zhang J."/>
            <person name="Li Y."/>
            <person name="Jiang C."/>
            <person name="Sun L."/>
            <person name="Wang R."/>
            <person name="Zhang Y."/>
            <person name="Zhou T."/>
            <person name="Zeng Q."/>
            <person name="Fu Q."/>
            <person name="Gao S."/>
            <person name="Li N."/>
            <person name="Koren S."/>
            <person name="Jiang Y."/>
            <person name="Zimin A."/>
            <person name="Xu P."/>
            <person name="Phillippy A.M."/>
            <person name="Geng X."/>
            <person name="Song L."/>
            <person name="Sun F."/>
            <person name="Li C."/>
            <person name="Wang X."/>
            <person name="Chen A."/>
            <person name="Jin Y."/>
            <person name="Yuan Z."/>
            <person name="Yang Y."/>
            <person name="Tan S."/>
            <person name="Peatman E."/>
            <person name="Lu J."/>
            <person name="Qin Z."/>
            <person name="Dunham R."/>
            <person name="Li Z."/>
            <person name="Sonstegard T."/>
            <person name="Feng J."/>
            <person name="Danzmann R.G."/>
            <person name="Schroeder S."/>
            <person name="Scheffler B."/>
            <person name="Duke M.V."/>
            <person name="Ballard L."/>
            <person name="Kucuktas H."/>
            <person name="Kaltenboeck L."/>
            <person name="Liu H."/>
            <person name="Armbruster J."/>
            <person name="Xie Y."/>
            <person name="Kirby M.L."/>
            <person name="Tian Y."/>
            <person name="Flanagan M.E."/>
            <person name="Mu W."/>
            <person name="Waldbieser G.C."/>
        </authorList>
    </citation>
    <scope>NUCLEOTIDE SEQUENCE [LARGE SCALE GENOMIC DNA]</scope>
    <source>
        <strain evidence="2">SDA103</strain>
    </source>
</reference>
<dbReference type="Gene3D" id="1.20.1740.10">
    <property type="entry name" value="Amino acid/polyamine transporter I"/>
    <property type="match status" value="1"/>
</dbReference>
<feature type="transmembrane region" description="Helical" evidence="1">
    <location>
        <begin position="43"/>
        <end position="64"/>
    </location>
</feature>
<proteinExistence type="predicted"/>
<feature type="transmembrane region" description="Helical" evidence="1">
    <location>
        <begin position="12"/>
        <end position="31"/>
    </location>
</feature>
<name>A0A9F7RTX5_ICTPU</name>
<keyword evidence="1" id="KW-0812">Transmembrane</keyword>
<keyword evidence="2" id="KW-1185">Reference proteome</keyword>
<dbReference type="InterPro" id="IPR050598">
    <property type="entry name" value="AminoAcid_Transporter"/>
</dbReference>
<gene>
    <name evidence="3" type="primary">LOC128635371</name>
</gene>
<sequence length="124" mass="14510">MLARGDIYQLINFASFSCWFFIALVTLGLLIHRYRFPDHPRTFKVPLAVPVIFTVVCFFIVGLSLYSDPWNTGCSFAVTFTGIPVYYLTIKHSYIPNRWRKAINYYTNQLQILLEVVQQEVQTY</sequence>
<dbReference type="PROSITE" id="PS51257">
    <property type="entry name" value="PROKAR_LIPOPROTEIN"/>
    <property type="match status" value="1"/>
</dbReference>
<dbReference type="PANTHER" id="PTHR11785">
    <property type="entry name" value="AMINO ACID TRANSPORTER"/>
    <property type="match status" value="1"/>
</dbReference>
<feature type="transmembrane region" description="Helical" evidence="1">
    <location>
        <begin position="70"/>
        <end position="90"/>
    </location>
</feature>
<protein>
    <submittedName>
        <fullName evidence="3">Cystine/glutamate transporter-like</fullName>
    </submittedName>
</protein>
<evidence type="ECO:0000256" key="1">
    <source>
        <dbReference type="SAM" id="Phobius"/>
    </source>
</evidence>
<keyword evidence="1" id="KW-0472">Membrane</keyword>
<keyword evidence="1" id="KW-1133">Transmembrane helix</keyword>
<dbReference type="RefSeq" id="XP_053544031.1">
    <property type="nucleotide sequence ID" value="XM_053688056.1"/>
</dbReference>
<dbReference type="KEGG" id="ipu:128635371"/>
<dbReference type="OrthoDB" id="10062876at2759"/>
<evidence type="ECO:0000313" key="2">
    <source>
        <dbReference type="Proteomes" id="UP000221080"/>
    </source>
</evidence>
<evidence type="ECO:0000313" key="3">
    <source>
        <dbReference type="RefSeq" id="XP_053544031.1"/>
    </source>
</evidence>
<dbReference type="AlphaFoldDB" id="A0A9F7RTX5"/>
<dbReference type="PANTHER" id="PTHR11785:SF246">
    <property type="entry name" value="CYSTINE_GLUTAMATE TRANSPORTER"/>
    <property type="match status" value="1"/>
</dbReference>
<dbReference type="GO" id="GO:0015179">
    <property type="term" value="F:L-amino acid transmembrane transporter activity"/>
    <property type="evidence" value="ECO:0007669"/>
    <property type="project" value="TreeGrafter"/>
</dbReference>
<organism evidence="2 3">
    <name type="scientific">Ictalurus punctatus</name>
    <name type="common">Channel catfish</name>
    <name type="synonym">Silurus punctatus</name>
    <dbReference type="NCBI Taxonomy" id="7998"/>
    <lineage>
        <taxon>Eukaryota</taxon>
        <taxon>Metazoa</taxon>
        <taxon>Chordata</taxon>
        <taxon>Craniata</taxon>
        <taxon>Vertebrata</taxon>
        <taxon>Euteleostomi</taxon>
        <taxon>Actinopterygii</taxon>
        <taxon>Neopterygii</taxon>
        <taxon>Teleostei</taxon>
        <taxon>Ostariophysi</taxon>
        <taxon>Siluriformes</taxon>
        <taxon>Ictaluridae</taxon>
        <taxon>Ictalurus</taxon>
    </lineage>
</organism>